<proteinExistence type="predicted"/>
<comment type="caution">
    <text evidence="2">The sequence shown here is derived from an EMBL/GenBank/DDBJ whole genome shotgun (WGS) entry which is preliminary data.</text>
</comment>
<sequence>MPPVHLSLRTKPLCGHQGGRHDRRQAAGPYARGHPQEDRSVLGPRGSMRASTQFARRPRSSASRARDLFVPARWPCRLVHLREQFNPLATVFPTVTHFGWCDCSAPCRVGSCRNALTNLFCSVNYCPSDGKCGNGLVASAKLYLGRNARTSELCVGCCKGH</sequence>
<organism evidence="2 5">
    <name type="scientific">Phytophthora cactorum</name>
    <dbReference type="NCBI Taxonomy" id="29920"/>
    <lineage>
        <taxon>Eukaryota</taxon>
        <taxon>Sar</taxon>
        <taxon>Stramenopiles</taxon>
        <taxon>Oomycota</taxon>
        <taxon>Peronosporomycetes</taxon>
        <taxon>Peronosporales</taxon>
        <taxon>Peronosporaceae</taxon>
        <taxon>Phytophthora</taxon>
    </lineage>
</organism>
<dbReference type="Proteomes" id="UP000736787">
    <property type="component" value="Unassembled WGS sequence"/>
</dbReference>
<dbReference type="AlphaFoldDB" id="A0A8T0Z6J9"/>
<evidence type="ECO:0000313" key="4">
    <source>
        <dbReference type="EMBL" id="KAG3212923.1"/>
    </source>
</evidence>
<evidence type="ECO:0000256" key="1">
    <source>
        <dbReference type="SAM" id="MobiDB-lite"/>
    </source>
</evidence>
<name>A0A8T0Z6J9_9STRA</name>
<protein>
    <submittedName>
        <fullName evidence="2">Uncharacterized protein</fullName>
    </submittedName>
</protein>
<dbReference type="Proteomes" id="UP000760860">
    <property type="component" value="Unassembled WGS sequence"/>
</dbReference>
<dbReference type="EMBL" id="RCMG01000280">
    <property type="protein sequence ID" value="KAG2857691.1"/>
    <property type="molecule type" value="Genomic_DNA"/>
</dbReference>
<gene>
    <name evidence="2" type="ORF">PC113_g10473</name>
    <name evidence="3" type="ORF">PC117_g18899</name>
    <name evidence="4" type="ORF">PC129_g16135</name>
</gene>
<dbReference type="VEuPathDB" id="FungiDB:PC110_g8648"/>
<feature type="region of interest" description="Disordered" evidence="1">
    <location>
        <begin position="1"/>
        <end position="59"/>
    </location>
</feature>
<dbReference type="EMBL" id="RCMK01000786">
    <property type="protein sequence ID" value="KAG2912449.1"/>
    <property type="molecule type" value="Genomic_DNA"/>
</dbReference>
<evidence type="ECO:0000313" key="2">
    <source>
        <dbReference type="EMBL" id="KAG2857691.1"/>
    </source>
</evidence>
<reference evidence="2" key="1">
    <citation type="submission" date="2018-10" db="EMBL/GenBank/DDBJ databases">
        <title>Effector identification in a new, highly contiguous assembly of the strawberry crown rot pathogen Phytophthora cactorum.</title>
        <authorList>
            <person name="Armitage A.D."/>
            <person name="Nellist C.F."/>
            <person name="Bates H."/>
            <person name="Vickerstaff R.J."/>
            <person name="Harrison R.J."/>
        </authorList>
    </citation>
    <scope>NUCLEOTIDE SEQUENCE</scope>
    <source>
        <strain evidence="2">15-7</strain>
        <strain evidence="3">4040</strain>
        <strain evidence="4">P421</strain>
    </source>
</reference>
<evidence type="ECO:0000313" key="3">
    <source>
        <dbReference type="EMBL" id="KAG2912449.1"/>
    </source>
</evidence>
<accession>A0A8T0Z6J9</accession>
<dbReference type="Proteomes" id="UP000735874">
    <property type="component" value="Unassembled WGS sequence"/>
</dbReference>
<dbReference type="EMBL" id="RCMV01000786">
    <property type="protein sequence ID" value="KAG3212923.1"/>
    <property type="molecule type" value="Genomic_DNA"/>
</dbReference>
<evidence type="ECO:0000313" key="5">
    <source>
        <dbReference type="Proteomes" id="UP000735874"/>
    </source>
</evidence>